<reference evidence="2 3" key="1">
    <citation type="journal article" date="2018" name="Nat. Ecol. Evol.">
        <title>Pezizomycetes genomes reveal the molecular basis of ectomycorrhizal truffle lifestyle.</title>
        <authorList>
            <person name="Murat C."/>
            <person name="Payen T."/>
            <person name="Noel B."/>
            <person name="Kuo A."/>
            <person name="Morin E."/>
            <person name="Chen J."/>
            <person name="Kohler A."/>
            <person name="Krizsan K."/>
            <person name="Balestrini R."/>
            <person name="Da Silva C."/>
            <person name="Montanini B."/>
            <person name="Hainaut M."/>
            <person name="Levati E."/>
            <person name="Barry K.W."/>
            <person name="Belfiori B."/>
            <person name="Cichocki N."/>
            <person name="Clum A."/>
            <person name="Dockter R.B."/>
            <person name="Fauchery L."/>
            <person name="Guy J."/>
            <person name="Iotti M."/>
            <person name="Le Tacon F."/>
            <person name="Lindquist E.A."/>
            <person name="Lipzen A."/>
            <person name="Malagnac F."/>
            <person name="Mello A."/>
            <person name="Molinier V."/>
            <person name="Miyauchi S."/>
            <person name="Poulain J."/>
            <person name="Riccioni C."/>
            <person name="Rubini A."/>
            <person name="Sitrit Y."/>
            <person name="Splivallo R."/>
            <person name="Traeger S."/>
            <person name="Wang M."/>
            <person name="Zifcakova L."/>
            <person name="Wipf D."/>
            <person name="Zambonelli A."/>
            <person name="Paolocci F."/>
            <person name="Nowrousian M."/>
            <person name="Ottonello S."/>
            <person name="Baldrian P."/>
            <person name="Spatafora J.W."/>
            <person name="Henrissat B."/>
            <person name="Nagy L.G."/>
            <person name="Aury J.M."/>
            <person name="Wincker P."/>
            <person name="Grigoriev I.V."/>
            <person name="Bonfante P."/>
            <person name="Martin F.M."/>
        </authorList>
    </citation>
    <scope>NUCLEOTIDE SEQUENCE [LARGE SCALE GENOMIC DNA]</scope>
    <source>
        <strain evidence="2 3">RN42</strain>
    </source>
</reference>
<dbReference type="InterPro" id="IPR027417">
    <property type="entry name" value="P-loop_NTPase"/>
</dbReference>
<organism evidence="2 3">
    <name type="scientific">Ascobolus immersus RN42</name>
    <dbReference type="NCBI Taxonomy" id="1160509"/>
    <lineage>
        <taxon>Eukaryota</taxon>
        <taxon>Fungi</taxon>
        <taxon>Dikarya</taxon>
        <taxon>Ascomycota</taxon>
        <taxon>Pezizomycotina</taxon>
        <taxon>Pezizomycetes</taxon>
        <taxon>Pezizales</taxon>
        <taxon>Ascobolaceae</taxon>
        <taxon>Ascobolus</taxon>
    </lineage>
</organism>
<proteinExistence type="predicted"/>
<evidence type="ECO:0000256" key="1">
    <source>
        <dbReference type="SAM" id="MobiDB-lite"/>
    </source>
</evidence>
<dbReference type="EMBL" id="ML119905">
    <property type="protein sequence ID" value="RPA71712.1"/>
    <property type="molecule type" value="Genomic_DNA"/>
</dbReference>
<dbReference type="Proteomes" id="UP000275078">
    <property type="component" value="Unassembled WGS sequence"/>
</dbReference>
<dbReference type="AlphaFoldDB" id="A0A3N4HB54"/>
<feature type="region of interest" description="Disordered" evidence="1">
    <location>
        <begin position="25"/>
        <end position="55"/>
    </location>
</feature>
<name>A0A3N4HB54_ASCIM</name>
<gene>
    <name evidence="2" type="ORF">BJ508DRAFT_315370</name>
</gene>
<dbReference type="OrthoDB" id="10261556at2759"/>
<evidence type="ECO:0000313" key="3">
    <source>
        <dbReference type="Proteomes" id="UP000275078"/>
    </source>
</evidence>
<accession>A0A3N4HB54</accession>
<dbReference type="SUPFAM" id="SSF52540">
    <property type="entry name" value="P-loop containing nucleoside triphosphate hydrolases"/>
    <property type="match status" value="1"/>
</dbReference>
<evidence type="ECO:0008006" key="4">
    <source>
        <dbReference type="Google" id="ProtNLM"/>
    </source>
</evidence>
<evidence type="ECO:0000313" key="2">
    <source>
        <dbReference type="EMBL" id="RPA71712.1"/>
    </source>
</evidence>
<keyword evidence="3" id="KW-1185">Reference proteome</keyword>
<sequence length="155" mass="16933">MDLSQRILPDEAKVRSLIVAHLASQTPKPTKQVHSRIQQPGGVSARIGDGEEEEDNGEKVTLDVIDLALCKVENLLKDPEILALDSPSKNAHMKLLKDYVRKKQKINLHRWQKLAGARILSGKDTLVTAGTGMGKSAIFQILLANPAVLSLLSLL</sequence>
<protein>
    <recommendedName>
        <fullName evidence="4">DEAD/DEAH box helicase domain-containing protein</fullName>
    </recommendedName>
</protein>
<dbReference type="Gene3D" id="3.40.50.300">
    <property type="entry name" value="P-loop containing nucleotide triphosphate hydrolases"/>
    <property type="match status" value="1"/>
</dbReference>